<sequence length="276" mass="30428">METSESNGTGEDQSLPMSFVTSQAGWVYKGAVSRITAQQGTHKNSRISCSMALTVSIILACVGAALASHPPYGHAPVYGHHHHHKHAYCDPTAAPACAANSTLSYCLEDAEYPEYDIKGAISADHIFAKKYADVADQSADDLVETVTKEQEEAFDYSYYTGASTGDSPYDVTHWTGPEGYICPSDVAYARPRRARNVEGKWRVIVNDVHYYTQTARLETCLFPEAACRALAPCYKSHCTQKYVYHRLLSYDPCDPYKGLFIDIYKLPSACSCHLPA</sequence>
<dbReference type="PANTHER" id="PTHR23199">
    <property type="entry name" value="NEUROTROPHIN 1-RELATED"/>
    <property type="match status" value="1"/>
</dbReference>
<evidence type="ECO:0000313" key="5">
    <source>
        <dbReference type="EMBL" id="KAK8404263.1"/>
    </source>
</evidence>
<dbReference type="Proteomes" id="UP001487740">
    <property type="component" value="Unassembled WGS sequence"/>
</dbReference>
<evidence type="ECO:0000256" key="1">
    <source>
        <dbReference type="ARBA" id="ARBA00022729"/>
    </source>
</evidence>
<reference evidence="5 6" key="1">
    <citation type="submission" date="2023-03" db="EMBL/GenBank/DDBJ databases">
        <title>High-quality genome of Scylla paramamosain provides insights in environmental adaptation.</title>
        <authorList>
            <person name="Zhang L."/>
        </authorList>
    </citation>
    <scope>NUCLEOTIDE SEQUENCE [LARGE SCALE GENOMIC DNA]</scope>
    <source>
        <strain evidence="5">LZ_2023a</strain>
        <tissue evidence="5">Muscle</tissue>
    </source>
</reference>
<name>A0AAW0UVW4_SCYPA</name>
<dbReference type="GO" id="GO:0008083">
    <property type="term" value="F:growth factor activity"/>
    <property type="evidence" value="ECO:0007669"/>
    <property type="project" value="TreeGrafter"/>
</dbReference>
<keyword evidence="6" id="KW-1185">Reference proteome</keyword>
<dbReference type="AlphaFoldDB" id="A0AAW0UVW4"/>
<dbReference type="GO" id="GO:0021556">
    <property type="term" value="P:central nervous system formation"/>
    <property type="evidence" value="ECO:0007669"/>
    <property type="project" value="TreeGrafter"/>
</dbReference>
<evidence type="ECO:0000256" key="3">
    <source>
        <dbReference type="ARBA" id="ARBA00023180"/>
    </source>
</evidence>
<feature type="domain" description="Spaetzle" evidence="4">
    <location>
        <begin position="180"/>
        <end position="274"/>
    </location>
</feature>
<protein>
    <recommendedName>
        <fullName evidence="4">Spaetzle domain-containing protein</fullName>
    </recommendedName>
</protein>
<dbReference type="InterPro" id="IPR029034">
    <property type="entry name" value="Cystine-knot_cytokine"/>
</dbReference>
<dbReference type="PANTHER" id="PTHR23199:SF12">
    <property type="entry name" value="NEUROTROPHIN 1-RELATED"/>
    <property type="match status" value="1"/>
</dbReference>
<accession>A0AAW0UVW4</accession>
<dbReference type="InterPro" id="IPR032104">
    <property type="entry name" value="Spaetzle"/>
</dbReference>
<dbReference type="Pfam" id="PF16077">
    <property type="entry name" value="Spaetzle"/>
    <property type="match status" value="1"/>
</dbReference>
<organism evidence="5 6">
    <name type="scientific">Scylla paramamosain</name>
    <name type="common">Mud crab</name>
    <dbReference type="NCBI Taxonomy" id="85552"/>
    <lineage>
        <taxon>Eukaryota</taxon>
        <taxon>Metazoa</taxon>
        <taxon>Ecdysozoa</taxon>
        <taxon>Arthropoda</taxon>
        <taxon>Crustacea</taxon>
        <taxon>Multicrustacea</taxon>
        <taxon>Malacostraca</taxon>
        <taxon>Eumalacostraca</taxon>
        <taxon>Eucarida</taxon>
        <taxon>Decapoda</taxon>
        <taxon>Pleocyemata</taxon>
        <taxon>Brachyura</taxon>
        <taxon>Eubrachyura</taxon>
        <taxon>Portunoidea</taxon>
        <taxon>Portunidae</taxon>
        <taxon>Portuninae</taxon>
        <taxon>Scylla</taxon>
    </lineage>
</organism>
<dbReference type="EMBL" id="JARAKH010000005">
    <property type="protein sequence ID" value="KAK8404263.1"/>
    <property type="molecule type" value="Genomic_DNA"/>
</dbReference>
<dbReference type="GO" id="GO:0005121">
    <property type="term" value="F:Toll binding"/>
    <property type="evidence" value="ECO:0007669"/>
    <property type="project" value="TreeGrafter"/>
</dbReference>
<evidence type="ECO:0000313" key="6">
    <source>
        <dbReference type="Proteomes" id="UP001487740"/>
    </source>
</evidence>
<keyword evidence="3" id="KW-0325">Glycoprotein</keyword>
<comment type="caution">
    <text evidence="5">The sequence shown here is derived from an EMBL/GenBank/DDBJ whole genome shotgun (WGS) entry which is preliminary data.</text>
</comment>
<evidence type="ECO:0000259" key="4">
    <source>
        <dbReference type="Pfam" id="PF16077"/>
    </source>
</evidence>
<proteinExistence type="predicted"/>
<dbReference type="GO" id="GO:0045087">
    <property type="term" value="P:innate immune response"/>
    <property type="evidence" value="ECO:0007669"/>
    <property type="project" value="TreeGrafter"/>
</dbReference>
<keyword evidence="2" id="KW-1015">Disulfide bond</keyword>
<dbReference type="FunFam" id="2.10.90.10:FF:000035">
    <property type="entry name" value="Spz1"/>
    <property type="match status" value="1"/>
</dbReference>
<gene>
    <name evidence="5" type="ORF">O3P69_000371</name>
</gene>
<evidence type="ECO:0000256" key="2">
    <source>
        <dbReference type="ARBA" id="ARBA00023157"/>
    </source>
</evidence>
<dbReference type="InterPro" id="IPR052444">
    <property type="entry name" value="Spz/Toll_ligand-like"/>
</dbReference>
<dbReference type="SUPFAM" id="SSF57501">
    <property type="entry name" value="Cystine-knot cytokines"/>
    <property type="match status" value="1"/>
</dbReference>
<keyword evidence="1" id="KW-0732">Signal</keyword>
<dbReference type="Gene3D" id="2.10.90.10">
    <property type="entry name" value="Cystine-knot cytokines"/>
    <property type="match status" value="1"/>
</dbReference>
<dbReference type="GO" id="GO:0005615">
    <property type="term" value="C:extracellular space"/>
    <property type="evidence" value="ECO:0007669"/>
    <property type="project" value="UniProtKB-ARBA"/>
</dbReference>